<sequence length="176" mass="19765">MRNSNEKDACQPWVKVYRVIHVRSTTSTTATPSGGGDGIPRRRASAAAEAIAGDFVVADATRVNGGVLLVVEVEDDVVSVEERGRVRGPLPSLSRLHPERRRDAMMRSLAAVSAPSWWSMTRYCYLYPDAWCYTDFRLQKQKQRRKEKMSSIAITISVILEVNSKFHVKIRVIMLG</sequence>
<dbReference type="EnsemblPlants" id="OPUNC04G12640.1">
    <property type="protein sequence ID" value="OPUNC04G12640.1"/>
    <property type="gene ID" value="OPUNC04G12640"/>
</dbReference>
<reference evidence="1" key="1">
    <citation type="submission" date="2015-04" db="UniProtKB">
        <authorList>
            <consortium name="EnsemblPlants"/>
        </authorList>
    </citation>
    <scope>IDENTIFICATION</scope>
</reference>
<organism evidence="1">
    <name type="scientific">Oryza punctata</name>
    <name type="common">Red rice</name>
    <dbReference type="NCBI Taxonomy" id="4537"/>
    <lineage>
        <taxon>Eukaryota</taxon>
        <taxon>Viridiplantae</taxon>
        <taxon>Streptophyta</taxon>
        <taxon>Embryophyta</taxon>
        <taxon>Tracheophyta</taxon>
        <taxon>Spermatophyta</taxon>
        <taxon>Magnoliopsida</taxon>
        <taxon>Liliopsida</taxon>
        <taxon>Poales</taxon>
        <taxon>Poaceae</taxon>
        <taxon>BOP clade</taxon>
        <taxon>Oryzoideae</taxon>
        <taxon>Oryzeae</taxon>
        <taxon>Oryzinae</taxon>
        <taxon>Oryza</taxon>
    </lineage>
</organism>
<evidence type="ECO:0000313" key="2">
    <source>
        <dbReference type="Proteomes" id="UP000026962"/>
    </source>
</evidence>
<evidence type="ECO:0000313" key="1">
    <source>
        <dbReference type="EnsemblPlants" id="OPUNC04G12640.1"/>
    </source>
</evidence>
<dbReference type="Proteomes" id="UP000026962">
    <property type="component" value="Chromosome 4"/>
</dbReference>
<name>A0A0E0KRE0_ORYPU</name>
<accession>A0A0E0KRE0</accession>
<dbReference type="AlphaFoldDB" id="A0A0E0KRE0"/>
<reference evidence="1" key="2">
    <citation type="submission" date="2018-05" db="EMBL/GenBank/DDBJ databases">
        <title>OpunRS2 (Oryza punctata Reference Sequence Version 2).</title>
        <authorList>
            <person name="Zhang J."/>
            <person name="Kudrna D."/>
            <person name="Lee S."/>
            <person name="Talag J."/>
            <person name="Welchert J."/>
            <person name="Wing R.A."/>
        </authorList>
    </citation>
    <scope>NUCLEOTIDE SEQUENCE [LARGE SCALE GENOMIC DNA]</scope>
</reference>
<dbReference type="HOGENOM" id="CLU_1527611_0_0_1"/>
<protein>
    <submittedName>
        <fullName evidence="1">Uncharacterized protein</fullName>
    </submittedName>
</protein>
<proteinExistence type="predicted"/>
<keyword evidence="2" id="KW-1185">Reference proteome</keyword>
<dbReference type="Gramene" id="OPUNC04G12640.1">
    <property type="protein sequence ID" value="OPUNC04G12640.1"/>
    <property type="gene ID" value="OPUNC04G12640"/>
</dbReference>